<sequence>MTCINGTWSNINLVCARECTKSHLIESLPDHLWAQVALPSPSPPPDNRDAEGLGEWQKTMPDHLPYHTAVRIACEKGTSTVHQCTLDNALSDSPGAQGRGGVPAGAVGVGQPADWEEVKCNNGTFSARTLHCQKSCDLNWLKDWEQRMNGYYVIAKVDPPAQQNVLPPGGCVSIICGRAKRAPGREGESGAPGRQTHATHGTKSPSTVTCENGNFSAIPVFCFQECGVVPVDVLSTLAVRTDTDKAPGETTPPETIVRLRCQPGYSSIGGPPGGQDEIKCLDGIWSKPLLDCKADCSAFPTMNPSGAYVVMGEGLTHGSTRTVECAPHHHPAVDGTPAAGASQCVDGSWTKVDILCFRDCPPFEQGVPLDPVRYHVFNMQNDFRLSERHGARYKVTCQEESMFFHERTRGASLMMTCVDGTWTRPAEEHTDVLPLSCKRACSDFGGSTNMTAEWGYELLKQEGTTDTSILFSGTQFQVKCLDTHSADLERIQPDPKLGITEWRGDLEGTAEPVDIVTCNDGLFTDRQLYCHAKCPEYAPPSPQEGYRVREWSPPGAEYKKQLLVNHGTSRAVSCNPLIRTSGEWKGHRMGWYAIQDGYGVLNDGDSGEKFAVVECRDGKWTDLYIKCEKVCSEPITTLLEEACILHHLETASLDALEPCYQDDKGNLLINDFKKRRACAEKRCTSVDKEVFYSPYRVARTIVQMDKAVLKNIPSRDQRHMIIMARKSGDVHLVVCDVTRMYAPEWRDKTAFLVRDPQVKEAVARVTCRDGRWDRMPLKCSAGCRGAFDIYHVDRMAKVFRRGGPEADTQCSTAGQTLQAVGALSYGEKHALIQKHEQKRQQTDVASVLPLVALLFMAGELAHAFSGNPPLRHLSDFLLPLWTANHQHEPAPAYVAFILTSPATNNTLLDMRDTGGGGEVMISLAEGGLLPGRQDAAHDGRVRGWGCPGQPGVGSACVVGAPSGASKGTSPGDTIPPAPSAAGRFVAVDGSQPPPSSAIGAPVVENADRGEAPSPWRSLKRWLLGGSLDSPAAAPSSSFVELGSGTDPDTNGLPSSSDVVQKVVKHADEERNKGDTKTAVEKGDKAGEGSAEDSVSNVTYEFDLKDEATEGGLVAHHTYVSNQNWTDILYNTSLEQRLDHLPNAPYGPAMSRAFEIFFYINQEKRGATGSPFGASCKLMEGIHPKAHEYLIWGPGCCDPANCWHGLKPPDKNRAGFCKGHVYGRGTWVAIQYGRYTWRHVDERGYPTDFVRGTPNEVSVSYVMCTARKWHVAIYPP</sequence>
<dbReference type="SUPFAM" id="SSF57535">
    <property type="entry name" value="Complement control module/SCR domain"/>
    <property type="match status" value="1"/>
</dbReference>
<dbReference type="VEuPathDB" id="CryptoDB:Vbra_7588"/>
<dbReference type="PhylomeDB" id="A0A0G4EI07"/>
<dbReference type="EMBL" id="CDMY01000243">
    <property type="protein sequence ID" value="CEL96608.1"/>
    <property type="molecule type" value="Genomic_DNA"/>
</dbReference>
<feature type="region of interest" description="Disordered" evidence="2">
    <location>
        <begin position="963"/>
        <end position="1013"/>
    </location>
</feature>
<feature type="compositionally biased region" description="Polar residues" evidence="2">
    <location>
        <begin position="196"/>
        <end position="207"/>
    </location>
</feature>
<accession>A0A0G4EI07</accession>
<keyword evidence="1" id="KW-1015">Disulfide bond</keyword>
<feature type="region of interest" description="Disordered" evidence="2">
    <location>
        <begin position="182"/>
        <end position="207"/>
    </location>
</feature>
<protein>
    <recommendedName>
        <fullName evidence="3">Sushi domain-containing protein</fullName>
    </recommendedName>
</protein>
<dbReference type="InterPro" id="IPR035976">
    <property type="entry name" value="Sushi/SCR/CCP_sf"/>
</dbReference>
<dbReference type="PROSITE" id="PS50923">
    <property type="entry name" value="SUSHI"/>
    <property type="match status" value="1"/>
</dbReference>
<dbReference type="OrthoDB" id="8961654at2759"/>
<feature type="domain" description="Sushi" evidence="3">
    <location>
        <begin position="224"/>
        <end position="294"/>
    </location>
</feature>
<organism evidence="4 5">
    <name type="scientific">Vitrella brassicaformis (strain CCMP3155)</name>
    <dbReference type="NCBI Taxonomy" id="1169540"/>
    <lineage>
        <taxon>Eukaryota</taxon>
        <taxon>Sar</taxon>
        <taxon>Alveolata</taxon>
        <taxon>Colpodellida</taxon>
        <taxon>Vitrellaceae</taxon>
        <taxon>Vitrella</taxon>
    </lineage>
</organism>
<dbReference type="InterPro" id="IPR000436">
    <property type="entry name" value="Sushi_SCR_CCP_dom"/>
</dbReference>
<evidence type="ECO:0000313" key="4">
    <source>
        <dbReference type="EMBL" id="CEL96608.1"/>
    </source>
</evidence>
<name>A0A0G4EI07_VITBC</name>
<dbReference type="Proteomes" id="UP000041254">
    <property type="component" value="Unassembled WGS sequence"/>
</dbReference>
<proteinExistence type="predicted"/>
<dbReference type="InParanoid" id="A0A0G4EI07"/>
<feature type="compositionally biased region" description="Basic and acidic residues" evidence="2">
    <location>
        <begin position="1064"/>
        <end position="1086"/>
    </location>
</feature>
<evidence type="ECO:0000256" key="1">
    <source>
        <dbReference type="ARBA" id="ARBA00023157"/>
    </source>
</evidence>
<keyword evidence="5" id="KW-1185">Reference proteome</keyword>
<reference evidence="4 5" key="1">
    <citation type="submission" date="2014-11" db="EMBL/GenBank/DDBJ databases">
        <authorList>
            <person name="Zhu J."/>
            <person name="Qi W."/>
            <person name="Song R."/>
        </authorList>
    </citation>
    <scope>NUCLEOTIDE SEQUENCE [LARGE SCALE GENOMIC DNA]</scope>
</reference>
<dbReference type="Gene3D" id="2.10.70.10">
    <property type="entry name" value="Complement Module, domain 1"/>
    <property type="match status" value="1"/>
</dbReference>
<feature type="region of interest" description="Disordered" evidence="2">
    <location>
        <begin position="1032"/>
        <end position="1093"/>
    </location>
</feature>
<evidence type="ECO:0000313" key="5">
    <source>
        <dbReference type="Proteomes" id="UP000041254"/>
    </source>
</evidence>
<feature type="compositionally biased region" description="Polar residues" evidence="2">
    <location>
        <begin position="1046"/>
        <end position="1058"/>
    </location>
</feature>
<dbReference type="SMART" id="SM00032">
    <property type="entry name" value="CCP"/>
    <property type="match status" value="2"/>
</dbReference>
<gene>
    <name evidence="4" type="ORF">Vbra_7588</name>
</gene>
<evidence type="ECO:0000256" key="2">
    <source>
        <dbReference type="SAM" id="MobiDB-lite"/>
    </source>
</evidence>
<evidence type="ECO:0000259" key="3">
    <source>
        <dbReference type="PROSITE" id="PS50923"/>
    </source>
</evidence>
<dbReference type="AlphaFoldDB" id="A0A0G4EI07"/>